<gene>
    <name evidence="3" type="ORF">WJ96_05950</name>
</gene>
<comment type="caution">
    <text evidence="3">The sequence shown here is derived from an EMBL/GenBank/DDBJ whole genome shotgun (WGS) entry which is preliminary data.</text>
</comment>
<evidence type="ECO:0000259" key="2">
    <source>
        <dbReference type="PROSITE" id="PS51857"/>
    </source>
</evidence>
<dbReference type="EMBL" id="LPBJ01000047">
    <property type="protein sequence ID" value="KVP98112.1"/>
    <property type="molecule type" value="Genomic_DNA"/>
</dbReference>
<sequence length="334" mass="37191">MGGIRNYVTHQVAREEGVAPRHCRIVEAHLFAGRMSAYDARERVDDALYRERCWDEILQKEDVTAHYMPFGLRGEKGIDVSLALECYEAVVLKGLDVVVLVTGDGDFVPLVRKLNARGVRVMVIGWTYSYLDNANRERGATMSRALIAEATYPIRMDELIDGYGELPDEERALVDRLFLRRRDQDESGPAPVDTRAAPDTTPETAPVTAPERAPMAPQATPRQSMPERGPAASRESLERFAKQGFSAGRDLPTPAPKHAPQEDRADRVTGRVTRVLDGYGFIKSDWGDANPFFHHSEVADSGFDHMQPGTPVSYIEVQGERGMVAQQIRILETA</sequence>
<dbReference type="Gene3D" id="2.40.50.140">
    <property type="entry name" value="Nucleic acid-binding proteins"/>
    <property type="match status" value="1"/>
</dbReference>
<dbReference type="InterPro" id="IPR012340">
    <property type="entry name" value="NA-bd_OB-fold"/>
</dbReference>
<feature type="compositionally biased region" description="Basic and acidic residues" evidence="1">
    <location>
        <begin position="259"/>
        <end position="268"/>
    </location>
</feature>
<feature type="region of interest" description="Disordered" evidence="1">
    <location>
        <begin position="182"/>
        <end position="268"/>
    </location>
</feature>
<reference evidence="3 4" key="1">
    <citation type="submission" date="2015-11" db="EMBL/GenBank/DDBJ databases">
        <title>Expanding the genomic diversity of Burkholderia species for the development of highly accurate diagnostics.</title>
        <authorList>
            <person name="Sahl J."/>
            <person name="Keim P."/>
            <person name="Wagner D."/>
        </authorList>
    </citation>
    <scope>NUCLEOTIDE SEQUENCE [LARGE SCALE GENOMIC DNA]</scope>
    <source>
        <strain evidence="3 4">MSMB1808WGS</strain>
    </source>
</reference>
<dbReference type="Pfam" id="PF01936">
    <property type="entry name" value="NYN"/>
    <property type="match status" value="1"/>
</dbReference>
<feature type="domain" description="CSD" evidence="2">
    <location>
        <begin position="267"/>
        <end position="330"/>
    </location>
</feature>
<name>A0AAW3MZ65_9BURK</name>
<dbReference type="Pfam" id="PF00313">
    <property type="entry name" value="CSD"/>
    <property type="match status" value="1"/>
</dbReference>
<keyword evidence="4" id="KW-1185">Reference proteome</keyword>
<dbReference type="Proteomes" id="UP000056453">
    <property type="component" value="Unassembled WGS sequence"/>
</dbReference>
<dbReference type="AlphaFoldDB" id="A0AAW3MZ65"/>
<organism evidence="3 4">
    <name type="scientific">Burkholderia ubonensis</name>
    <dbReference type="NCBI Taxonomy" id="101571"/>
    <lineage>
        <taxon>Bacteria</taxon>
        <taxon>Pseudomonadati</taxon>
        <taxon>Pseudomonadota</taxon>
        <taxon>Betaproteobacteria</taxon>
        <taxon>Burkholderiales</taxon>
        <taxon>Burkholderiaceae</taxon>
        <taxon>Burkholderia</taxon>
        <taxon>Burkholderia cepacia complex</taxon>
    </lineage>
</organism>
<dbReference type="Gene3D" id="3.40.50.1010">
    <property type="entry name" value="5'-nuclease"/>
    <property type="match status" value="1"/>
</dbReference>
<protein>
    <recommendedName>
        <fullName evidence="2">CSD domain-containing protein</fullName>
    </recommendedName>
</protein>
<proteinExistence type="predicted"/>
<dbReference type="SUPFAM" id="SSF50249">
    <property type="entry name" value="Nucleic acid-binding proteins"/>
    <property type="match status" value="1"/>
</dbReference>
<feature type="compositionally biased region" description="Low complexity" evidence="1">
    <location>
        <begin position="193"/>
        <end position="214"/>
    </location>
</feature>
<dbReference type="GO" id="GO:0004540">
    <property type="term" value="F:RNA nuclease activity"/>
    <property type="evidence" value="ECO:0007669"/>
    <property type="project" value="InterPro"/>
</dbReference>
<dbReference type="CDD" id="cd04458">
    <property type="entry name" value="CSP_CDS"/>
    <property type="match status" value="1"/>
</dbReference>
<evidence type="ECO:0000313" key="4">
    <source>
        <dbReference type="Proteomes" id="UP000056453"/>
    </source>
</evidence>
<accession>A0AAW3MZ65</accession>
<dbReference type="InterPro" id="IPR021139">
    <property type="entry name" value="NYN"/>
</dbReference>
<dbReference type="GO" id="GO:0003676">
    <property type="term" value="F:nucleic acid binding"/>
    <property type="evidence" value="ECO:0007669"/>
    <property type="project" value="InterPro"/>
</dbReference>
<evidence type="ECO:0000256" key="1">
    <source>
        <dbReference type="SAM" id="MobiDB-lite"/>
    </source>
</evidence>
<dbReference type="PROSITE" id="PS51857">
    <property type="entry name" value="CSD_2"/>
    <property type="match status" value="1"/>
</dbReference>
<dbReference type="InterPro" id="IPR002059">
    <property type="entry name" value="CSP_DNA-bd"/>
</dbReference>
<evidence type="ECO:0000313" key="3">
    <source>
        <dbReference type="EMBL" id="KVP98112.1"/>
    </source>
</evidence>